<name>A0ABX8S210_NOCIO</name>
<evidence type="ECO:0000259" key="8">
    <source>
        <dbReference type="PROSITE" id="PS50109"/>
    </source>
</evidence>
<evidence type="ECO:0000313" key="9">
    <source>
        <dbReference type="EMBL" id="QXN95978.1"/>
    </source>
</evidence>
<evidence type="ECO:0000256" key="5">
    <source>
        <dbReference type="ARBA" id="ARBA00022989"/>
    </source>
</evidence>
<dbReference type="InterPro" id="IPR033463">
    <property type="entry name" value="sCache_3"/>
</dbReference>
<dbReference type="EMBL" id="CP078145">
    <property type="protein sequence ID" value="QXN95978.1"/>
    <property type="molecule type" value="Genomic_DNA"/>
</dbReference>
<feature type="domain" description="Histidine kinase" evidence="8">
    <location>
        <begin position="347"/>
        <end position="550"/>
    </location>
</feature>
<evidence type="ECO:0000256" key="3">
    <source>
        <dbReference type="ARBA" id="ARBA00022553"/>
    </source>
</evidence>
<reference evidence="9 10" key="1">
    <citation type="submission" date="2021-07" db="EMBL/GenBank/DDBJ databases">
        <title>Whole Genome Sequence of Nocardia Iowensis.</title>
        <authorList>
            <person name="Lamm A."/>
            <person name="Collins-Fairclough A.M."/>
            <person name="Bunk B."/>
            <person name="Sproer C."/>
        </authorList>
    </citation>
    <scope>NUCLEOTIDE SEQUENCE [LARGE SCALE GENOMIC DNA]</scope>
    <source>
        <strain evidence="9 10">NRRL 5646</strain>
    </source>
</reference>
<evidence type="ECO:0000256" key="4">
    <source>
        <dbReference type="ARBA" id="ARBA00022692"/>
    </source>
</evidence>
<keyword evidence="4 7" id="KW-0812">Transmembrane</keyword>
<dbReference type="GO" id="GO:0016301">
    <property type="term" value="F:kinase activity"/>
    <property type="evidence" value="ECO:0007669"/>
    <property type="project" value="UniProtKB-KW"/>
</dbReference>
<keyword evidence="10" id="KW-1185">Reference proteome</keyword>
<accession>A0ABX8S210</accession>
<dbReference type="PROSITE" id="PS50109">
    <property type="entry name" value="HIS_KIN"/>
    <property type="match status" value="1"/>
</dbReference>
<gene>
    <name evidence="9" type="ORF">KV110_34255</name>
</gene>
<evidence type="ECO:0000313" key="10">
    <source>
        <dbReference type="Proteomes" id="UP000694257"/>
    </source>
</evidence>
<keyword evidence="9" id="KW-0418">Kinase</keyword>
<evidence type="ECO:0000256" key="7">
    <source>
        <dbReference type="SAM" id="Phobius"/>
    </source>
</evidence>
<evidence type="ECO:0000256" key="2">
    <source>
        <dbReference type="ARBA" id="ARBA00022475"/>
    </source>
</evidence>
<dbReference type="SMART" id="SM00387">
    <property type="entry name" value="HATPase_c"/>
    <property type="match status" value="1"/>
</dbReference>
<protein>
    <submittedName>
        <fullName evidence="9">Sensor histidine kinase</fullName>
    </submittedName>
</protein>
<feature type="transmembrane region" description="Helical" evidence="7">
    <location>
        <begin position="190"/>
        <end position="211"/>
    </location>
</feature>
<dbReference type="InterPro" id="IPR005467">
    <property type="entry name" value="His_kinase_dom"/>
</dbReference>
<dbReference type="PANTHER" id="PTHR43547">
    <property type="entry name" value="TWO-COMPONENT HISTIDINE KINASE"/>
    <property type="match status" value="1"/>
</dbReference>
<dbReference type="InterPro" id="IPR003594">
    <property type="entry name" value="HATPase_dom"/>
</dbReference>
<feature type="transmembrane region" description="Helical" evidence="7">
    <location>
        <begin position="33"/>
        <end position="54"/>
    </location>
</feature>
<comment type="subcellular location">
    <subcellularLocation>
        <location evidence="1">Cell membrane</location>
        <topology evidence="1">Multi-pass membrane protein</topology>
    </subcellularLocation>
</comment>
<dbReference type="Pfam" id="PF02518">
    <property type="entry name" value="HATPase_c"/>
    <property type="match status" value="1"/>
</dbReference>
<keyword evidence="3" id="KW-0597">Phosphoprotein</keyword>
<keyword evidence="5 7" id="KW-1133">Transmembrane helix</keyword>
<organism evidence="9 10">
    <name type="scientific">Nocardia iowensis</name>
    <dbReference type="NCBI Taxonomy" id="204891"/>
    <lineage>
        <taxon>Bacteria</taxon>
        <taxon>Bacillati</taxon>
        <taxon>Actinomycetota</taxon>
        <taxon>Actinomycetes</taxon>
        <taxon>Mycobacteriales</taxon>
        <taxon>Nocardiaceae</taxon>
        <taxon>Nocardia</taxon>
    </lineage>
</organism>
<dbReference type="Pfam" id="PF17203">
    <property type="entry name" value="sCache_3_2"/>
    <property type="match status" value="1"/>
</dbReference>
<keyword evidence="9" id="KW-0808">Transferase</keyword>
<sequence>MAVRVTPVTVWCITFSGGKQLVRRGRLSLAGQAFALQLIVLILIVSVGAVLAVIDARRHSDVTTTREVRDVAVSVAEAPSTLAAVYSTDPTAVLQPVTERTRHATGMDFIVVMAPDRTRYTHTNPAMIGKPFSGNIDRALAGETFTETFTGTLGPSIRAVTPVYDGGRVVALVSAGVTRAKIGDQVAAQLPLILGVATAGLVVAGSGSFLLSRRLRRQTHGLAPDELRAMYEQHDAVLHSIHEGLVVFGITGELAEVVNDEARRLLELPDGEVHRSDLPVSMQQMSWGVVRDEMHVTGDRILLVNQDIVTWEGRPIGTVMTIRDHTELRAVMGELDSVRSFAESLHAQAHESANRLHTVVTMVELGRYREAVEFATSELELSQALIDRLLAAVGSPALAALLLGKVNQAAERSIELTITDDTALDSIEPLSAQETVTLVGNLIDNAIDAAADSPSGWVEVTVQHRDEPTEHAENVSAEQHSTLYVRVADSGPGMSEETFARASQRGYSTKADHHGLGLALVHRLVARHGGTIRTELDPESAVTVTIPRKDAQ</sequence>
<evidence type="ECO:0000256" key="1">
    <source>
        <dbReference type="ARBA" id="ARBA00004651"/>
    </source>
</evidence>
<keyword evidence="2" id="KW-1003">Cell membrane</keyword>
<proteinExistence type="predicted"/>
<evidence type="ECO:0000256" key="6">
    <source>
        <dbReference type="ARBA" id="ARBA00023136"/>
    </source>
</evidence>
<dbReference type="Proteomes" id="UP000694257">
    <property type="component" value="Chromosome"/>
</dbReference>
<dbReference type="PANTHER" id="PTHR43547:SF10">
    <property type="entry name" value="SENSOR HISTIDINE KINASE DCUS"/>
    <property type="match status" value="1"/>
</dbReference>
<keyword evidence="6 7" id="KW-0472">Membrane</keyword>